<comment type="caution">
    <text evidence="1">The sequence shown here is derived from an EMBL/GenBank/DDBJ whole genome shotgun (WGS) entry which is preliminary data.</text>
</comment>
<evidence type="ECO:0000313" key="1">
    <source>
        <dbReference type="EMBL" id="MBB6130054.1"/>
    </source>
</evidence>
<evidence type="ECO:0000313" key="2">
    <source>
        <dbReference type="Proteomes" id="UP000548326"/>
    </source>
</evidence>
<organism evidence="1 2">
    <name type="scientific">Mucilaginibacter lappiensis</name>
    <dbReference type="NCBI Taxonomy" id="354630"/>
    <lineage>
        <taxon>Bacteria</taxon>
        <taxon>Pseudomonadati</taxon>
        <taxon>Bacteroidota</taxon>
        <taxon>Sphingobacteriia</taxon>
        <taxon>Sphingobacteriales</taxon>
        <taxon>Sphingobacteriaceae</taxon>
        <taxon>Mucilaginibacter</taxon>
    </lineage>
</organism>
<gene>
    <name evidence="1" type="ORF">HDF22_004193</name>
</gene>
<sequence>MTLRYNQGESALWVIKKVSQASPNASPTFKA</sequence>
<name>A0A841JHS6_9SPHI</name>
<dbReference type="EMBL" id="JACHCA010000013">
    <property type="protein sequence ID" value="MBB6130054.1"/>
    <property type="molecule type" value="Genomic_DNA"/>
</dbReference>
<reference evidence="1 2" key="1">
    <citation type="submission" date="2020-08" db="EMBL/GenBank/DDBJ databases">
        <title>Genomic Encyclopedia of Type Strains, Phase IV (KMG-V): Genome sequencing to study the core and pangenomes of soil and plant-associated prokaryotes.</title>
        <authorList>
            <person name="Whitman W."/>
        </authorList>
    </citation>
    <scope>NUCLEOTIDE SEQUENCE [LARGE SCALE GENOMIC DNA]</scope>
    <source>
        <strain evidence="1 2">MP601</strain>
    </source>
</reference>
<protein>
    <submittedName>
        <fullName evidence="1">Uncharacterized protein</fullName>
    </submittedName>
</protein>
<dbReference type="Proteomes" id="UP000548326">
    <property type="component" value="Unassembled WGS sequence"/>
</dbReference>
<proteinExistence type="predicted"/>
<dbReference type="AlphaFoldDB" id="A0A841JHS6"/>
<accession>A0A841JHS6</accession>